<evidence type="ECO:0000313" key="1">
    <source>
        <dbReference type="EMBL" id="GGI50459.1"/>
    </source>
</evidence>
<sequence length="90" mass="10488">MKDSYFCLKTKMKFELTPLFPGKCIVKLIPETPEEKAITDPDIFQAYFQIGINRQFGPKAHLMSVDEMEIGFEMTANYIMERSRLSDPEF</sequence>
<organism evidence="1 2">
    <name type="scientific">Mucilaginibacter galii</name>
    <dbReference type="NCBI Taxonomy" id="2005073"/>
    <lineage>
        <taxon>Bacteria</taxon>
        <taxon>Pseudomonadati</taxon>
        <taxon>Bacteroidota</taxon>
        <taxon>Sphingobacteriia</taxon>
        <taxon>Sphingobacteriales</taxon>
        <taxon>Sphingobacteriaceae</taxon>
        <taxon>Mucilaginibacter</taxon>
    </lineage>
</organism>
<dbReference type="AlphaFoldDB" id="A0A917JB32"/>
<dbReference type="Proteomes" id="UP000662074">
    <property type="component" value="Unassembled WGS sequence"/>
</dbReference>
<accession>A0A917JB32</accession>
<proteinExistence type="predicted"/>
<dbReference type="RefSeq" id="WP_188415627.1">
    <property type="nucleotide sequence ID" value="NZ_BMDO01000003.1"/>
</dbReference>
<keyword evidence="2" id="KW-1185">Reference proteome</keyword>
<evidence type="ECO:0000313" key="2">
    <source>
        <dbReference type="Proteomes" id="UP000662074"/>
    </source>
</evidence>
<dbReference type="EMBL" id="BMDO01000003">
    <property type="protein sequence ID" value="GGI50459.1"/>
    <property type="molecule type" value="Genomic_DNA"/>
</dbReference>
<protein>
    <submittedName>
        <fullName evidence="1">Uncharacterized protein</fullName>
    </submittedName>
</protein>
<reference evidence="1" key="2">
    <citation type="submission" date="2020-09" db="EMBL/GenBank/DDBJ databases">
        <authorList>
            <person name="Sun Q."/>
            <person name="Sedlacek I."/>
        </authorList>
    </citation>
    <scope>NUCLEOTIDE SEQUENCE</scope>
    <source>
        <strain evidence="1">CCM 8711</strain>
    </source>
</reference>
<reference evidence="1" key="1">
    <citation type="journal article" date="2014" name="Int. J. Syst. Evol. Microbiol.">
        <title>Complete genome sequence of Corynebacterium casei LMG S-19264T (=DSM 44701T), isolated from a smear-ripened cheese.</title>
        <authorList>
            <consortium name="US DOE Joint Genome Institute (JGI-PGF)"/>
            <person name="Walter F."/>
            <person name="Albersmeier A."/>
            <person name="Kalinowski J."/>
            <person name="Ruckert C."/>
        </authorList>
    </citation>
    <scope>NUCLEOTIDE SEQUENCE</scope>
    <source>
        <strain evidence="1">CCM 8711</strain>
    </source>
</reference>
<name>A0A917JB32_9SPHI</name>
<gene>
    <name evidence="1" type="ORF">GCM10011425_16710</name>
</gene>
<comment type="caution">
    <text evidence="1">The sequence shown here is derived from an EMBL/GenBank/DDBJ whole genome shotgun (WGS) entry which is preliminary data.</text>
</comment>